<dbReference type="InterPro" id="IPR016193">
    <property type="entry name" value="Cytidine_deaminase-like"/>
</dbReference>
<dbReference type="GO" id="GO:0008835">
    <property type="term" value="F:diaminohydroxyphosphoribosylaminopyrimidine deaminase activity"/>
    <property type="evidence" value="ECO:0007669"/>
    <property type="project" value="UniProtKB-EC"/>
</dbReference>
<dbReference type="Gene3D" id="3.40.140.10">
    <property type="entry name" value="Cytidine Deaminase, domain 2"/>
    <property type="match status" value="1"/>
</dbReference>
<dbReference type="AlphaFoldDB" id="A0A315Y4G5"/>
<feature type="binding site" evidence="16">
    <location>
        <position position="157"/>
    </location>
    <ligand>
        <name>NADP(+)</name>
        <dbReference type="ChEBI" id="CHEBI:58349"/>
    </ligand>
</feature>
<keyword evidence="9 14" id="KW-0521">NADP</keyword>
<evidence type="ECO:0000259" key="18">
    <source>
        <dbReference type="PROSITE" id="PS51747"/>
    </source>
</evidence>
<comment type="cofactor">
    <cofactor evidence="14 17">
        <name>Zn(2+)</name>
        <dbReference type="ChEBI" id="CHEBI:29105"/>
    </cofactor>
    <text evidence="14 17">Binds 1 zinc ion.</text>
</comment>
<evidence type="ECO:0000256" key="4">
    <source>
        <dbReference type="ARBA" id="ARBA00005259"/>
    </source>
</evidence>
<dbReference type="GO" id="GO:0050661">
    <property type="term" value="F:NADP binding"/>
    <property type="evidence" value="ECO:0007669"/>
    <property type="project" value="InterPro"/>
</dbReference>
<dbReference type="InterPro" id="IPR024072">
    <property type="entry name" value="DHFR-like_dom_sf"/>
</dbReference>
<dbReference type="EC" id="1.1.1.193" evidence="14"/>
<dbReference type="InterPro" id="IPR002734">
    <property type="entry name" value="RibDG_C"/>
</dbReference>
<evidence type="ECO:0000256" key="1">
    <source>
        <dbReference type="ARBA" id="ARBA00002151"/>
    </source>
</evidence>
<feature type="binding site" evidence="17">
    <location>
        <position position="87"/>
    </location>
    <ligand>
        <name>Zn(2+)</name>
        <dbReference type="ChEBI" id="CHEBI:29105"/>
        <note>catalytic</note>
    </ligand>
</feature>
<evidence type="ECO:0000256" key="12">
    <source>
        <dbReference type="ARBA" id="ARBA00049861"/>
    </source>
</evidence>
<feature type="binding site" evidence="16">
    <location>
        <position position="224"/>
    </location>
    <ligand>
        <name>NADP(+)</name>
        <dbReference type="ChEBI" id="CHEBI:58349"/>
    </ligand>
</feature>
<comment type="pathway">
    <text evidence="3 14">Cofactor biosynthesis; riboflavin biosynthesis; 5-amino-6-(D-ribitylamino)uracil from GTP: step 3/4.</text>
</comment>
<keyword evidence="7 14" id="KW-0378">Hydrolase</keyword>
<dbReference type="Pfam" id="PF00383">
    <property type="entry name" value="dCMP_cyt_deam_1"/>
    <property type="match status" value="1"/>
</dbReference>
<feature type="binding site" evidence="16">
    <location>
        <position position="199"/>
    </location>
    <ligand>
        <name>NADP(+)</name>
        <dbReference type="ChEBI" id="CHEBI:58349"/>
    </ligand>
</feature>
<protein>
    <recommendedName>
        <fullName evidence="14">Riboflavin biosynthesis protein RibD</fullName>
    </recommendedName>
    <domain>
        <recommendedName>
            <fullName evidence="14">Diaminohydroxyphosphoribosylaminopyrimidine deaminase</fullName>
            <shortName evidence="14">DRAP deaminase</shortName>
            <ecNumber evidence="14">3.5.4.26</ecNumber>
        </recommendedName>
        <alternativeName>
            <fullName evidence="14">Riboflavin-specific deaminase</fullName>
        </alternativeName>
    </domain>
    <domain>
        <recommendedName>
            <fullName evidence="14">5-amino-6-(5-phosphoribosylamino)uracil reductase</fullName>
            <ecNumber evidence="14">1.1.1.193</ecNumber>
        </recommendedName>
        <alternativeName>
            <fullName evidence="14">HTP reductase</fullName>
        </alternativeName>
    </domain>
</protein>
<feature type="binding site" evidence="16">
    <location>
        <position position="203"/>
    </location>
    <ligand>
        <name>substrate</name>
    </ligand>
</feature>
<feature type="binding site" evidence="16">
    <location>
        <begin position="297"/>
        <end position="303"/>
    </location>
    <ligand>
        <name>NADP(+)</name>
        <dbReference type="ChEBI" id="CHEBI:58349"/>
    </ligand>
</feature>
<dbReference type="PIRSF" id="PIRSF006769">
    <property type="entry name" value="RibD"/>
    <property type="match status" value="1"/>
</dbReference>
<dbReference type="InterPro" id="IPR011549">
    <property type="entry name" value="RibD_C"/>
</dbReference>
<feature type="active site" description="Proton donor" evidence="15">
    <location>
        <position position="52"/>
    </location>
</feature>
<dbReference type="EC" id="3.5.4.26" evidence="14"/>
<dbReference type="GO" id="GO:0046872">
    <property type="term" value="F:metal ion binding"/>
    <property type="evidence" value="ECO:0007669"/>
    <property type="project" value="UniProtKB-KW"/>
</dbReference>
<keyword evidence="10 14" id="KW-0560">Oxidoreductase</keyword>
<dbReference type="STRING" id="1265.SAMN02910280_0474"/>
<dbReference type="CDD" id="cd01284">
    <property type="entry name" value="Riboflavin_deaminase-reductase"/>
    <property type="match status" value="1"/>
</dbReference>
<dbReference type="InterPro" id="IPR050765">
    <property type="entry name" value="Riboflavin_Biosynth_HTPR"/>
</dbReference>
<keyword evidence="14" id="KW-0686">Riboflavin biosynthesis</keyword>
<feature type="binding site" evidence="16">
    <location>
        <position position="171"/>
    </location>
    <ligand>
        <name>substrate</name>
    </ligand>
</feature>
<feature type="binding site" evidence="17">
    <location>
        <position position="78"/>
    </location>
    <ligand>
        <name>Zn(2+)</name>
        <dbReference type="ChEBI" id="CHEBI:29105"/>
        <note>catalytic</note>
    </ligand>
</feature>
<dbReference type="SUPFAM" id="SSF53927">
    <property type="entry name" value="Cytidine deaminase-like"/>
    <property type="match status" value="1"/>
</dbReference>
<dbReference type="PROSITE" id="PS51747">
    <property type="entry name" value="CYT_DCMP_DEAMINASES_2"/>
    <property type="match status" value="1"/>
</dbReference>
<feature type="binding site" evidence="16">
    <location>
        <position position="173"/>
    </location>
    <ligand>
        <name>NADP(+)</name>
        <dbReference type="ChEBI" id="CHEBI:58349"/>
    </ligand>
</feature>
<dbReference type="Gene3D" id="3.40.430.10">
    <property type="entry name" value="Dihydrofolate Reductase, subunit A"/>
    <property type="match status" value="1"/>
</dbReference>
<dbReference type="InterPro" id="IPR004794">
    <property type="entry name" value="Eubact_RibD"/>
</dbReference>
<feature type="binding site" evidence="16">
    <location>
        <position position="207"/>
    </location>
    <ligand>
        <name>substrate</name>
    </ligand>
</feature>
<evidence type="ECO:0000256" key="2">
    <source>
        <dbReference type="ARBA" id="ARBA00004882"/>
    </source>
</evidence>
<keyword evidence="8 14" id="KW-0862">Zinc</keyword>
<dbReference type="Pfam" id="PF01872">
    <property type="entry name" value="RibD_C"/>
    <property type="match status" value="1"/>
</dbReference>
<dbReference type="UniPathway" id="UPA00275">
    <property type="reaction ID" value="UER00401"/>
</dbReference>
<evidence type="ECO:0000256" key="14">
    <source>
        <dbReference type="PIRNR" id="PIRNR006769"/>
    </source>
</evidence>
<organism evidence="19 20">
    <name type="scientific">Ruminococcus flavefaciens</name>
    <dbReference type="NCBI Taxonomy" id="1265"/>
    <lineage>
        <taxon>Bacteria</taxon>
        <taxon>Bacillati</taxon>
        <taxon>Bacillota</taxon>
        <taxon>Clostridia</taxon>
        <taxon>Eubacteriales</taxon>
        <taxon>Oscillospiraceae</taxon>
        <taxon>Ruminococcus</taxon>
    </lineage>
</organism>
<evidence type="ECO:0000256" key="3">
    <source>
        <dbReference type="ARBA" id="ARBA00004910"/>
    </source>
</evidence>
<feature type="binding site" evidence="16">
    <location>
        <position position="187"/>
    </location>
    <ligand>
        <name>substrate</name>
    </ligand>
</feature>
<dbReference type="GO" id="GO:0008703">
    <property type="term" value="F:5-amino-6-(5-phosphoribosylamino)uracil reductase activity"/>
    <property type="evidence" value="ECO:0007669"/>
    <property type="project" value="UniProtKB-EC"/>
</dbReference>
<dbReference type="InterPro" id="IPR002125">
    <property type="entry name" value="CMP_dCMP_dom"/>
</dbReference>
<dbReference type="SUPFAM" id="SSF53597">
    <property type="entry name" value="Dihydrofolate reductase-like"/>
    <property type="match status" value="1"/>
</dbReference>
<dbReference type="FunFam" id="3.40.140.10:FF:000025">
    <property type="entry name" value="Riboflavin biosynthesis protein RibD"/>
    <property type="match status" value="1"/>
</dbReference>
<keyword evidence="11" id="KW-0511">Multifunctional enzyme</keyword>
<dbReference type="NCBIfam" id="TIGR00227">
    <property type="entry name" value="ribD_Cterm"/>
    <property type="match status" value="1"/>
</dbReference>
<evidence type="ECO:0000256" key="10">
    <source>
        <dbReference type="ARBA" id="ARBA00023002"/>
    </source>
</evidence>
<feature type="binding site" evidence="16">
    <location>
        <position position="295"/>
    </location>
    <ligand>
        <name>substrate</name>
    </ligand>
</feature>
<feature type="binding site" evidence="16">
    <location>
        <position position="210"/>
    </location>
    <ligand>
        <name>substrate</name>
    </ligand>
</feature>
<comment type="similarity">
    <text evidence="5 14">In the C-terminal section; belongs to the HTP reductase family.</text>
</comment>
<comment type="similarity">
    <text evidence="4 14">In the N-terminal section; belongs to the cytidine and deoxycytidylate deaminase family.</text>
</comment>
<dbReference type="PANTHER" id="PTHR38011">
    <property type="entry name" value="DIHYDROFOLATE REDUCTASE FAMILY PROTEIN (AFU_ORTHOLOGUE AFUA_8G06820)"/>
    <property type="match status" value="1"/>
</dbReference>
<evidence type="ECO:0000256" key="11">
    <source>
        <dbReference type="ARBA" id="ARBA00023268"/>
    </source>
</evidence>
<accession>A0A315Y4G5</accession>
<feature type="domain" description="CMP/dCMP-type deaminase" evidence="18">
    <location>
        <begin position="1"/>
        <end position="126"/>
    </location>
</feature>
<name>A0A315Y4G5_RUMFL</name>
<evidence type="ECO:0000256" key="5">
    <source>
        <dbReference type="ARBA" id="ARBA00007417"/>
    </source>
</evidence>
<evidence type="ECO:0000313" key="19">
    <source>
        <dbReference type="EMBL" id="PWJ15546.1"/>
    </source>
</evidence>
<feature type="binding site" evidence="17">
    <location>
        <position position="50"/>
    </location>
    <ligand>
        <name>Zn(2+)</name>
        <dbReference type="ChEBI" id="CHEBI:29105"/>
        <note>catalytic</note>
    </ligand>
</feature>
<dbReference type="NCBIfam" id="TIGR00326">
    <property type="entry name" value="eubact_ribD"/>
    <property type="match status" value="1"/>
</dbReference>
<evidence type="ECO:0000256" key="6">
    <source>
        <dbReference type="ARBA" id="ARBA00022723"/>
    </source>
</evidence>
<gene>
    <name evidence="19" type="ORF">IE37_00449</name>
</gene>
<sequence>MTHEDYMRKALELARKGMGFTSPNPMVGAVIVRDGEIIGTGYHKKYGDLHAERTAFAYCDERGIDCKGADMYVTLEPCCHHGKQPPCTEAVIAHGIKRVFVGSSDPNPLVAGKGTQILRSHGIEVTEGVLREECDALNEIFFHFITTGLPFVTMKYAMTLDGKIACYTGESKWITGEAARAHVQQERLRHSAIMAGVGTVLADDPMLTCRLENGRDPIRIICDSSLRTPLDSNIVRTAKQVPTIIATVSEDSARAAEYEAAGCRIIKTVPKDGHVDLSALMKLLGSEKIDSILLEGGGELNWSALREGIVSKVQAYIAPKLFGGSGKTPVGGTGVPFPSEAFMLETCSVTSVGDDILIESRVKNVHGNN</sequence>
<dbReference type="GO" id="GO:0009231">
    <property type="term" value="P:riboflavin biosynthetic process"/>
    <property type="evidence" value="ECO:0007669"/>
    <property type="project" value="UniProtKB-UniPathway"/>
</dbReference>
<comment type="caution">
    <text evidence="19">The sequence shown here is derived from an EMBL/GenBank/DDBJ whole genome shotgun (WGS) entry which is preliminary data.</text>
</comment>
<evidence type="ECO:0000256" key="9">
    <source>
        <dbReference type="ARBA" id="ARBA00022857"/>
    </source>
</evidence>
<evidence type="ECO:0000256" key="8">
    <source>
        <dbReference type="ARBA" id="ARBA00022833"/>
    </source>
</evidence>
<comment type="function">
    <text evidence="1 14">Converts 2,5-diamino-6-(ribosylamino)-4(3h)-pyrimidinone 5'-phosphate into 5-amino-6-(ribosylamino)-2,4(1h,3h)-pyrimidinedione 5'-phosphate.</text>
</comment>
<evidence type="ECO:0000256" key="15">
    <source>
        <dbReference type="PIRSR" id="PIRSR006769-1"/>
    </source>
</evidence>
<comment type="pathway">
    <text evidence="2 14">Cofactor biosynthesis; riboflavin biosynthesis; 5-amino-6-(D-ribitylamino)uracil from GTP: step 2/4.</text>
</comment>
<comment type="catalytic activity">
    <reaction evidence="12 14">
        <text>5-amino-6-(5-phospho-D-ribitylamino)uracil + NADP(+) = 5-amino-6-(5-phospho-D-ribosylamino)uracil + NADPH + H(+)</text>
        <dbReference type="Rhea" id="RHEA:17845"/>
        <dbReference type="ChEBI" id="CHEBI:15378"/>
        <dbReference type="ChEBI" id="CHEBI:57783"/>
        <dbReference type="ChEBI" id="CHEBI:58349"/>
        <dbReference type="ChEBI" id="CHEBI:58421"/>
        <dbReference type="ChEBI" id="CHEBI:58453"/>
        <dbReference type="EC" id="1.1.1.193"/>
    </reaction>
</comment>
<dbReference type="OrthoDB" id="9800865at2"/>
<keyword evidence="6 14" id="KW-0479">Metal-binding</keyword>
<dbReference type="RefSeq" id="WP_109725329.1">
    <property type="nucleotide sequence ID" value="NZ_QGDI01000001.1"/>
</dbReference>
<dbReference type="Proteomes" id="UP000245720">
    <property type="component" value="Unassembled WGS sequence"/>
</dbReference>
<evidence type="ECO:0000256" key="16">
    <source>
        <dbReference type="PIRSR" id="PIRSR006769-2"/>
    </source>
</evidence>
<evidence type="ECO:0000256" key="17">
    <source>
        <dbReference type="PIRSR" id="PIRSR006769-3"/>
    </source>
</evidence>
<dbReference type="PANTHER" id="PTHR38011:SF7">
    <property type="entry name" value="2,5-DIAMINO-6-RIBOSYLAMINO-4(3H)-PYRIMIDINONE 5'-PHOSPHATE REDUCTASE"/>
    <property type="match status" value="1"/>
</dbReference>
<evidence type="ECO:0000256" key="13">
    <source>
        <dbReference type="ARBA" id="ARBA00049886"/>
    </source>
</evidence>
<evidence type="ECO:0000313" key="20">
    <source>
        <dbReference type="Proteomes" id="UP000245720"/>
    </source>
</evidence>
<evidence type="ECO:0000256" key="7">
    <source>
        <dbReference type="ARBA" id="ARBA00022801"/>
    </source>
</evidence>
<proteinExistence type="inferred from homology"/>
<dbReference type="EMBL" id="QGDI01000001">
    <property type="protein sequence ID" value="PWJ15546.1"/>
    <property type="molecule type" value="Genomic_DNA"/>
</dbReference>
<reference evidence="19 20" key="1">
    <citation type="submission" date="2018-05" db="EMBL/GenBank/DDBJ databases">
        <title>The Hungate 1000. A catalogue of reference genomes from the rumen microbiome.</title>
        <authorList>
            <person name="Kelly W."/>
        </authorList>
    </citation>
    <scope>NUCLEOTIDE SEQUENCE [LARGE SCALE GENOMIC DNA]</scope>
    <source>
        <strain evidence="19 20">SAb67</strain>
    </source>
</reference>
<comment type="catalytic activity">
    <reaction evidence="13 14">
        <text>2,5-diamino-6-hydroxy-4-(5-phosphoribosylamino)-pyrimidine + H2O + H(+) = 5-amino-6-(5-phospho-D-ribosylamino)uracil + NH4(+)</text>
        <dbReference type="Rhea" id="RHEA:21868"/>
        <dbReference type="ChEBI" id="CHEBI:15377"/>
        <dbReference type="ChEBI" id="CHEBI:15378"/>
        <dbReference type="ChEBI" id="CHEBI:28938"/>
        <dbReference type="ChEBI" id="CHEBI:58453"/>
        <dbReference type="ChEBI" id="CHEBI:58614"/>
        <dbReference type="EC" id="3.5.4.26"/>
    </reaction>
</comment>